<feature type="coiled-coil region" evidence="1">
    <location>
        <begin position="190"/>
        <end position="224"/>
    </location>
</feature>
<evidence type="ECO:0000313" key="4">
    <source>
        <dbReference type="Proteomes" id="UP001327957"/>
    </source>
</evidence>
<comment type="caution">
    <text evidence="3">The sequence shown here is derived from an EMBL/GenBank/DDBJ whole genome shotgun (WGS) entry which is preliminary data.</text>
</comment>
<gene>
    <name evidence="3" type="ORF">QIS74_04216</name>
</gene>
<reference evidence="3 4" key="1">
    <citation type="submission" date="2023-04" db="EMBL/GenBank/DDBJ databases">
        <title>Colletotrichum tabacum stain YC1 causing leaf anthracnose on Nicotiana tabacum(L.) cv.</title>
        <authorList>
            <person name="Ji Z."/>
            <person name="Wang M."/>
            <person name="Zhang J."/>
            <person name="Wang N."/>
            <person name="Zhou Z."/>
        </authorList>
    </citation>
    <scope>NUCLEOTIDE SEQUENCE [LARGE SCALE GENOMIC DNA]</scope>
    <source>
        <strain evidence="3 4">YC1</strain>
    </source>
</reference>
<organism evidence="3 4">
    <name type="scientific">Colletotrichum tabaci</name>
    <dbReference type="NCBI Taxonomy" id="1209068"/>
    <lineage>
        <taxon>Eukaryota</taxon>
        <taxon>Fungi</taxon>
        <taxon>Dikarya</taxon>
        <taxon>Ascomycota</taxon>
        <taxon>Pezizomycotina</taxon>
        <taxon>Sordariomycetes</taxon>
        <taxon>Hypocreomycetidae</taxon>
        <taxon>Glomerellales</taxon>
        <taxon>Glomerellaceae</taxon>
        <taxon>Colletotrichum</taxon>
        <taxon>Colletotrichum destructivum species complex</taxon>
    </lineage>
</organism>
<feature type="region of interest" description="Disordered" evidence="2">
    <location>
        <begin position="342"/>
        <end position="471"/>
    </location>
</feature>
<feature type="compositionally biased region" description="Basic and acidic residues" evidence="2">
    <location>
        <begin position="360"/>
        <end position="386"/>
    </location>
</feature>
<keyword evidence="1" id="KW-0175">Coiled coil</keyword>
<evidence type="ECO:0000256" key="1">
    <source>
        <dbReference type="SAM" id="Coils"/>
    </source>
</evidence>
<dbReference type="AlphaFoldDB" id="A0AAV9TJD6"/>
<protein>
    <submittedName>
        <fullName evidence="3">Uncharacterized protein</fullName>
    </submittedName>
</protein>
<dbReference type="EMBL" id="JASAOK010000018">
    <property type="protein sequence ID" value="KAK6222514.1"/>
    <property type="molecule type" value="Genomic_DNA"/>
</dbReference>
<sequence>MRQHAEFYALLKSKLDVLGQQWDVFGQQWDVVTCQGSVKDVLGQHWDVIGQQLDVLGQQWDVIGQQLDVLGQQLDILGQRWDVIGQQWDVLGQQLDILGQRWDVIGQQLDVLGQQLDILGQRWDVIGQQWDVLGQQLDVLGQRQSHLLSRDDYIDFRNVQDQQLKAEFTFVRCSIDLVRQELKNDIGLVKQELKNDISLVKEELKEFKDNVKAQNQRLEAQIRQSHAYMRNNALKNPTLPIRPVVVYRPEQGILEPELSRFPRNANEFYSLRDPQTNRHRSMLAYLAAFYDVQLRTADYPSEDDSSDDETFLNRPDVIVEKLEDIFGLNEDKFVKFRERAHQLAAQNPSKPVKRPQTFLPDEKPIPRPRRQRLEVRPIGAEDDRLHIHGTGGRQSPKSASSEGLTNARLGWGPRSTPSSRRLRINCIQEPEPVSITHEPQPETPKTESEIPEPKATVSDSQTHAFTSPREP</sequence>
<evidence type="ECO:0000256" key="2">
    <source>
        <dbReference type="SAM" id="MobiDB-lite"/>
    </source>
</evidence>
<evidence type="ECO:0000313" key="3">
    <source>
        <dbReference type="EMBL" id="KAK6222514.1"/>
    </source>
</evidence>
<keyword evidence="4" id="KW-1185">Reference proteome</keyword>
<feature type="compositionally biased region" description="Polar residues" evidence="2">
    <location>
        <begin position="393"/>
        <end position="404"/>
    </location>
</feature>
<proteinExistence type="predicted"/>
<accession>A0AAV9TJD6</accession>
<dbReference type="Proteomes" id="UP001327957">
    <property type="component" value="Unassembled WGS sequence"/>
</dbReference>
<name>A0AAV9TJD6_9PEZI</name>